<keyword evidence="4" id="KW-1185">Reference proteome</keyword>
<accession>A0A124EBL1</accession>
<dbReference type="RefSeq" id="WP_058938047.1">
    <property type="nucleotide sequence ID" value="NZ_LLYW01000005.1"/>
</dbReference>
<proteinExistence type="predicted"/>
<dbReference type="Pfam" id="PF21100">
    <property type="entry name" value="WHD_MCM"/>
    <property type="match status" value="1"/>
</dbReference>
<dbReference type="Gene3D" id="1.10.8.60">
    <property type="match status" value="1"/>
</dbReference>
<dbReference type="PANTHER" id="PTHR34301:SF8">
    <property type="entry name" value="ATPASE DOMAIN-CONTAINING PROTEIN"/>
    <property type="match status" value="1"/>
</dbReference>
<evidence type="ECO:0000313" key="4">
    <source>
        <dbReference type="Proteomes" id="UP000053462"/>
    </source>
</evidence>
<evidence type="ECO:0000313" key="3">
    <source>
        <dbReference type="EMBL" id="KUH34428.1"/>
    </source>
</evidence>
<evidence type="ECO:0000259" key="2">
    <source>
        <dbReference type="Pfam" id="PF21100"/>
    </source>
</evidence>
<dbReference type="AlphaFoldDB" id="A0A124EBL1"/>
<dbReference type="OrthoDB" id="132045at2157"/>
<dbReference type="InterPro" id="IPR036388">
    <property type="entry name" value="WH-like_DNA-bd_sf"/>
</dbReference>
<feature type="domain" description="ATPase" evidence="1">
    <location>
        <begin position="14"/>
        <end position="244"/>
    </location>
</feature>
<name>A0A124EBL1_9EURY</name>
<feature type="domain" description="MCM C-terminal" evidence="2">
    <location>
        <begin position="279"/>
        <end position="338"/>
    </location>
</feature>
<dbReference type="STRING" id="227598.APY94_01995"/>
<dbReference type="EMBL" id="LLYW01000005">
    <property type="protein sequence ID" value="KUH34428.1"/>
    <property type="molecule type" value="Genomic_DNA"/>
</dbReference>
<dbReference type="Proteomes" id="UP000053462">
    <property type="component" value="Unassembled WGS sequence"/>
</dbReference>
<dbReference type="Gene3D" id="1.10.10.10">
    <property type="entry name" value="Winged helix-like DNA-binding domain superfamily/Winged helix DNA-binding domain"/>
    <property type="match status" value="1"/>
</dbReference>
<evidence type="ECO:0000259" key="1">
    <source>
        <dbReference type="Pfam" id="PF01637"/>
    </source>
</evidence>
<dbReference type="GO" id="GO:0005524">
    <property type="term" value="F:ATP binding"/>
    <property type="evidence" value="ECO:0007669"/>
    <property type="project" value="InterPro"/>
</dbReference>
<dbReference type="InterPro" id="IPR027417">
    <property type="entry name" value="P-loop_NTPase"/>
</dbReference>
<dbReference type="InterPro" id="IPR048907">
    <property type="entry name" value="WHD_MCM_arc"/>
</dbReference>
<dbReference type="InterPro" id="IPR036390">
    <property type="entry name" value="WH_DNA-bd_sf"/>
</dbReference>
<dbReference type="Gene3D" id="3.40.50.300">
    <property type="entry name" value="P-loop containing nucleotide triphosphate hydrolases"/>
    <property type="match status" value="1"/>
</dbReference>
<comment type="caution">
    <text evidence="3">The sequence shown here is derived from an EMBL/GenBank/DDBJ whole genome shotgun (WGS) entry which is preliminary data.</text>
</comment>
<dbReference type="InterPro" id="IPR011579">
    <property type="entry name" value="ATPase_dom"/>
</dbReference>
<reference evidence="3 4" key="1">
    <citation type="submission" date="2015-10" db="EMBL/GenBank/DDBJ databases">
        <title>Draft genome sequence of Thermococcus celericrescens strain DSM 17994.</title>
        <authorList>
            <person name="Hong S.-J."/>
            <person name="Park C.-E."/>
            <person name="Shin J.-H."/>
        </authorList>
    </citation>
    <scope>NUCLEOTIDE SEQUENCE [LARGE SCALE GENOMIC DNA]</scope>
    <source>
        <strain evidence="3 4">DSM 17994</strain>
    </source>
</reference>
<protein>
    <submittedName>
        <fullName evidence="3">Uncharacterized protein</fullName>
    </submittedName>
</protein>
<organism evidence="3 4">
    <name type="scientific">Thermococcus celericrescens</name>
    <dbReference type="NCBI Taxonomy" id="227598"/>
    <lineage>
        <taxon>Archaea</taxon>
        <taxon>Methanobacteriati</taxon>
        <taxon>Methanobacteriota</taxon>
        <taxon>Thermococci</taxon>
        <taxon>Thermococcales</taxon>
        <taxon>Thermococcaceae</taxon>
        <taxon>Thermococcus</taxon>
    </lineage>
</organism>
<dbReference type="SUPFAM" id="SSF46785">
    <property type="entry name" value="Winged helix' DNA-binding domain"/>
    <property type="match status" value="1"/>
</dbReference>
<sequence>MLFSRVKKSRDEMFDREYEFNKIASAITDGVPLIVVTGIRRVGKTTLVKVLLNEINTPGVYIDTRKLWSIHANISPKVIKKEIVKSLDARKSYAPVMRLLRSLKSVAIAGSGVEFKDEKTDLIDVLDDIENNGERTVIVFDEAQYLRYSNYDYTALFASINDNYENITLILTGSEIQILEEFLGFNDKHSPLYKREHEIVHLDRFSKDESTMYLKEGFKEVGLSVGDREIENAVEVLDGIVGWLREYGWLRYRGRTHSEAIDEVFQKAKSDIIDELSKHSPRYLTIMMAISEGYHSWSAIKAYVERSEGKIIDKKTLYTALRNLIKYGYIEKHDDEYYIIDPVIERALRHTR</sequence>
<dbReference type="SUPFAM" id="SSF52540">
    <property type="entry name" value="P-loop containing nucleoside triphosphate hydrolases"/>
    <property type="match status" value="1"/>
</dbReference>
<dbReference type="PANTHER" id="PTHR34301">
    <property type="entry name" value="DNA-BINDING PROTEIN-RELATED"/>
    <property type="match status" value="1"/>
</dbReference>
<dbReference type="Pfam" id="PF01637">
    <property type="entry name" value="ATPase_2"/>
    <property type="match status" value="1"/>
</dbReference>
<gene>
    <name evidence="3" type="ORF">APY94_01995</name>
</gene>